<proteinExistence type="predicted"/>
<protein>
    <submittedName>
        <fullName evidence="2">Uncharacterized protein</fullName>
    </submittedName>
</protein>
<feature type="compositionally biased region" description="Pro residues" evidence="1">
    <location>
        <begin position="131"/>
        <end position="147"/>
    </location>
</feature>
<reference evidence="2 3" key="1">
    <citation type="submission" date="2017-06" db="EMBL/GenBank/DDBJ databases">
        <authorList>
            <person name="Kim H.J."/>
            <person name="Triplett B.A."/>
        </authorList>
    </citation>
    <scope>NUCLEOTIDE SEQUENCE [LARGE SCALE GENOMIC DNA]</scope>
    <source>
        <strain evidence="2 3">B29T1</strain>
    </source>
</reference>
<dbReference type="EMBL" id="FYEH01000001">
    <property type="protein sequence ID" value="SNB53695.1"/>
    <property type="molecule type" value="Genomic_DNA"/>
</dbReference>
<keyword evidence="3" id="KW-1185">Reference proteome</keyword>
<organism evidence="2 3">
    <name type="scientific">Arboricoccus pini</name>
    <dbReference type="NCBI Taxonomy" id="1963835"/>
    <lineage>
        <taxon>Bacteria</taxon>
        <taxon>Pseudomonadati</taxon>
        <taxon>Pseudomonadota</taxon>
        <taxon>Alphaproteobacteria</taxon>
        <taxon>Geminicoccales</taxon>
        <taxon>Geminicoccaceae</taxon>
        <taxon>Arboricoccus</taxon>
    </lineage>
</organism>
<feature type="compositionally biased region" description="Low complexity" evidence="1">
    <location>
        <begin position="243"/>
        <end position="259"/>
    </location>
</feature>
<feature type="region of interest" description="Disordered" evidence="1">
    <location>
        <begin position="129"/>
        <end position="152"/>
    </location>
</feature>
<gene>
    <name evidence="2" type="ORF">SAMN07250955_101393</name>
</gene>
<dbReference type="AlphaFoldDB" id="A0A212Q359"/>
<feature type="region of interest" description="Disordered" evidence="1">
    <location>
        <begin position="239"/>
        <end position="259"/>
    </location>
</feature>
<accession>A0A212Q359</accession>
<name>A0A212Q359_9PROT</name>
<evidence type="ECO:0000313" key="2">
    <source>
        <dbReference type="EMBL" id="SNB53695.1"/>
    </source>
</evidence>
<sequence length="259" mass="28810">MNWMDELTPRARRRRYPFWARRDRRHAAQALGAGRAPAAVAAAQRVSLREIEQLLRDREFQVLVAHYRELAALPEEVRLDRLAGLALELLERAIDCGDMRVAMFVLYEQGRGRNAARSLAAHVVAMAASEPSPPSPLRHKSPPPPANRPADEWSHCAATKETADDAEALALARLRGLRAAHRRTLKALSGRLTAEAERWATSGEQAAAMELEQLSRGVARHYHDRPTQSMQSAIRLDRDRRLAQSAAAPSIARSARPPP</sequence>
<evidence type="ECO:0000313" key="3">
    <source>
        <dbReference type="Proteomes" id="UP000197065"/>
    </source>
</evidence>
<dbReference type="Proteomes" id="UP000197065">
    <property type="component" value="Unassembled WGS sequence"/>
</dbReference>
<evidence type="ECO:0000256" key="1">
    <source>
        <dbReference type="SAM" id="MobiDB-lite"/>
    </source>
</evidence>